<dbReference type="PROSITE" id="PS50835">
    <property type="entry name" value="IG_LIKE"/>
    <property type="match status" value="1"/>
</dbReference>
<sequence>MKHSSDRRFLSDVSGSGPAAVQVGSNLTRFCPLALPGQQQVTVKLGQSVSLECLGPTDEEVLLFTWTKVGLDSAHLFFYRNGRSYDSYQHESFRGRVDLRSSLEDGDFSVVLHNVSRTDEGTFHCVIVTKRSGGQSGNLQSFVNLTVSGEAPAVDPSGSDEEQQDEDQTGRAGDLSHENNSPTFVIVSVLLLLILIIIEISSFVKVQIESFCLSLNNLKISC</sequence>
<evidence type="ECO:0000256" key="5">
    <source>
        <dbReference type="SAM" id="Phobius"/>
    </source>
</evidence>
<evidence type="ECO:0000313" key="8">
    <source>
        <dbReference type="Proteomes" id="UP000250572"/>
    </source>
</evidence>
<feature type="compositionally biased region" description="Acidic residues" evidence="4">
    <location>
        <begin position="158"/>
        <end position="167"/>
    </location>
</feature>
<evidence type="ECO:0000313" key="7">
    <source>
        <dbReference type="EMBL" id="PWA28179.1"/>
    </source>
</evidence>
<dbReference type="GO" id="GO:0050852">
    <property type="term" value="P:T cell receptor signaling pathway"/>
    <property type="evidence" value="ECO:0007669"/>
    <property type="project" value="TreeGrafter"/>
</dbReference>
<keyword evidence="2 5" id="KW-0472">Membrane</keyword>
<keyword evidence="5" id="KW-1133">Transmembrane helix</keyword>
<evidence type="ECO:0000256" key="1">
    <source>
        <dbReference type="ARBA" id="ARBA00004370"/>
    </source>
</evidence>
<dbReference type="GO" id="GO:0005102">
    <property type="term" value="F:signaling receptor binding"/>
    <property type="evidence" value="ECO:0007669"/>
    <property type="project" value="TreeGrafter"/>
</dbReference>
<dbReference type="STRING" id="33528.ENSGAFP00000029811"/>
<organism evidence="7 8">
    <name type="scientific">Gambusia affinis</name>
    <name type="common">Western mosquitofish</name>
    <name type="synonym">Heterandria affinis</name>
    <dbReference type="NCBI Taxonomy" id="33528"/>
    <lineage>
        <taxon>Eukaryota</taxon>
        <taxon>Metazoa</taxon>
        <taxon>Chordata</taxon>
        <taxon>Craniata</taxon>
        <taxon>Vertebrata</taxon>
        <taxon>Euteleostomi</taxon>
        <taxon>Actinopterygii</taxon>
        <taxon>Neopterygii</taxon>
        <taxon>Teleostei</taxon>
        <taxon>Neoteleostei</taxon>
        <taxon>Acanthomorphata</taxon>
        <taxon>Ovalentaria</taxon>
        <taxon>Atherinomorphae</taxon>
        <taxon>Cyprinodontiformes</taxon>
        <taxon>Poeciliidae</taxon>
        <taxon>Poeciliinae</taxon>
        <taxon>Gambusia</taxon>
    </lineage>
</organism>
<dbReference type="InterPro" id="IPR007110">
    <property type="entry name" value="Ig-like_dom"/>
</dbReference>
<dbReference type="GO" id="GO:0009897">
    <property type="term" value="C:external side of plasma membrane"/>
    <property type="evidence" value="ECO:0007669"/>
    <property type="project" value="TreeGrafter"/>
</dbReference>
<accession>A0A315W0C1</accession>
<dbReference type="Pfam" id="PF07686">
    <property type="entry name" value="V-set"/>
    <property type="match status" value="1"/>
</dbReference>
<dbReference type="InterPro" id="IPR013106">
    <property type="entry name" value="Ig_V-set"/>
</dbReference>
<gene>
    <name evidence="7" type="ORF">CCH79_00020585</name>
</gene>
<dbReference type="InterPro" id="IPR036179">
    <property type="entry name" value="Ig-like_dom_sf"/>
</dbReference>
<dbReference type="PANTHER" id="PTHR24100:SF151">
    <property type="entry name" value="ICOS LIGAND"/>
    <property type="match status" value="1"/>
</dbReference>
<reference evidence="7 8" key="1">
    <citation type="journal article" date="2018" name="G3 (Bethesda)">
        <title>A High-Quality Reference Genome for the Invasive Mosquitofish Gambusia affinis Using a Chicago Library.</title>
        <authorList>
            <person name="Hoffberg S.L."/>
            <person name="Troendle N.J."/>
            <person name="Glenn T.C."/>
            <person name="Mahmud O."/>
            <person name="Louha S."/>
            <person name="Chalopin D."/>
            <person name="Bennetzen J.L."/>
            <person name="Mauricio R."/>
        </authorList>
    </citation>
    <scope>NUCLEOTIDE SEQUENCE [LARGE SCALE GENOMIC DNA]</scope>
    <source>
        <strain evidence="7">NE01/NJP1002.9</strain>
        <tissue evidence="7">Muscle</tissue>
    </source>
</reference>
<dbReference type="Gene3D" id="2.60.40.10">
    <property type="entry name" value="Immunoglobulins"/>
    <property type="match status" value="1"/>
</dbReference>
<evidence type="ECO:0000256" key="2">
    <source>
        <dbReference type="ARBA" id="ARBA00023136"/>
    </source>
</evidence>
<proteinExistence type="predicted"/>
<dbReference type="InterPro" id="IPR003599">
    <property type="entry name" value="Ig_sub"/>
</dbReference>
<dbReference type="InterPro" id="IPR013783">
    <property type="entry name" value="Ig-like_fold"/>
</dbReference>
<dbReference type="GO" id="GO:0001817">
    <property type="term" value="P:regulation of cytokine production"/>
    <property type="evidence" value="ECO:0007669"/>
    <property type="project" value="TreeGrafter"/>
</dbReference>
<keyword evidence="5" id="KW-0812">Transmembrane</keyword>
<dbReference type="PANTHER" id="PTHR24100">
    <property type="entry name" value="BUTYROPHILIN"/>
    <property type="match status" value="1"/>
</dbReference>
<evidence type="ECO:0000259" key="6">
    <source>
        <dbReference type="PROSITE" id="PS50835"/>
    </source>
</evidence>
<comment type="caution">
    <text evidence="7">The sequence shown here is derived from an EMBL/GenBank/DDBJ whole genome shotgun (WGS) entry which is preliminary data.</text>
</comment>
<evidence type="ECO:0000256" key="3">
    <source>
        <dbReference type="ARBA" id="ARBA00023319"/>
    </source>
</evidence>
<feature type="domain" description="Ig-like" evidence="6">
    <location>
        <begin position="32"/>
        <end position="146"/>
    </location>
</feature>
<protein>
    <recommendedName>
        <fullName evidence="6">Ig-like domain-containing protein</fullName>
    </recommendedName>
</protein>
<dbReference type="InterPro" id="IPR050504">
    <property type="entry name" value="IgSF_BTN/MOG"/>
</dbReference>
<dbReference type="SUPFAM" id="SSF48726">
    <property type="entry name" value="Immunoglobulin"/>
    <property type="match status" value="1"/>
</dbReference>
<evidence type="ECO:0000256" key="4">
    <source>
        <dbReference type="SAM" id="MobiDB-lite"/>
    </source>
</evidence>
<keyword evidence="3" id="KW-0393">Immunoglobulin domain</keyword>
<comment type="subcellular location">
    <subcellularLocation>
        <location evidence="1">Membrane</location>
    </subcellularLocation>
</comment>
<name>A0A315W0C1_GAMAF</name>
<feature type="region of interest" description="Disordered" evidence="4">
    <location>
        <begin position="152"/>
        <end position="176"/>
    </location>
</feature>
<keyword evidence="8" id="KW-1185">Reference proteome</keyword>
<dbReference type="Proteomes" id="UP000250572">
    <property type="component" value="Unassembled WGS sequence"/>
</dbReference>
<feature type="non-terminal residue" evidence="7">
    <location>
        <position position="222"/>
    </location>
</feature>
<dbReference type="AlphaFoldDB" id="A0A315W0C1"/>
<dbReference type="EMBL" id="NHOQ01000915">
    <property type="protein sequence ID" value="PWA28179.1"/>
    <property type="molecule type" value="Genomic_DNA"/>
</dbReference>
<feature type="transmembrane region" description="Helical" evidence="5">
    <location>
        <begin position="184"/>
        <end position="204"/>
    </location>
</feature>
<dbReference type="SMART" id="SM00409">
    <property type="entry name" value="IG"/>
    <property type="match status" value="1"/>
</dbReference>